<dbReference type="Gene3D" id="3.40.50.1820">
    <property type="entry name" value="alpha/beta hydrolase"/>
    <property type="match status" value="1"/>
</dbReference>
<dbReference type="OrthoDB" id="9785076at2"/>
<keyword evidence="2" id="KW-0378">Hydrolase</keyword>
<proteinExistence type="predicted"/>
<dbReference type="Proteomes" id="UP000294593">
    <property type="component" value="Unassembled WGS sequence"/>
</dbReference>
<dbReference type="InterPro" id="IPR029058">
    <property type="entry name" value="AB_hydrolase_fold"/>
</dbReference>
<dbReference type="InterPro" id="IPR051044">
    <property type="entry name" value="MAG_DAG_Lipase"/>
</dbReference>
<protein>
    <submittedName>
        <fullName evidence="2">Putative alpha/beta hydrolase</fullName>
    </submittedName>
</protein>
<dbReference type="SUPFAM" id="SSF53474">
    <property type="entry name" value="alpha/beta-Hydrolases"/>
    <property type="match status" value="1"/>
</dbReference>
<dbReference type="InterPro" id="IPR017208">
    <property type="entry name" value="UCP037442_abhydr"/>
</dbReference>
<dbReference type="PANTHER" id="PTHR11614">
    <property type="entry name" value="PHOSPHOLIPASE-RELATED"/>
    <property type="match status" value="1"/>
</dbReference>
<feature type="domain" description="Serine aminopeptidase S33" evidence="1">
    <location>
        <begin position="25"/>
        <end position="243"/>
    </location>
</feature>
<dbReference type="AlphaFoldDB" id="A0A4R6R6T3"/>
<dbReference type="InterPro" id="IPR022742">
    <property type="entry name" value="Hydrolase_4"/>
</dbReference>
<comment type="caution">
    <text evidence="2">The sequence shown here is derived from an EMBL/GenBank/DDBJ whole genome shotgun (WGS) entry which is preliminary data.</text>
</comment>
<keyword evidence="3" id="KW-1185">Reference proteome</keyword>
<dbReference type="RefSeq" id="WP_133609795.1">
    <property type="nucleotide sequence ID" value="NZ_SNXW01000007.1"/>
</dbReference>
<dbReference type="EMBL" id="SNXW01000007">
    <property type="protein sequence ID" value="TDP81663.1"/>
    <property type="molecule type" value="Genomic_DNA"/>
</dbReference>
<gene>
    <name evidence="2" type="ORF">EV672_10794</name>
</gene>
<evidence type="ECO:0000313" key="3">
    <source>
        <dbReference type="Proteomes" id="UP000294593"/>
    </source>
</evidence>
<organism evidence="2 3">
    <name type="scientific">Aquabacterium commune</name>
    <dbReference type="NCBI Taxonomy" id="70586"/>
    <lineage>
        <taxon>Bacteria</taxon>
        <taxon>Pseudomonadati</taxon>
        <taxon>Pseudomonadota</taxon>
        <taxon>Betaproteobacteria</taxon>
        <taxon>Burkholderiales</taxon>
        <taxon>Aquabacterium</taxon>
    </lineage>
</organism>
<reference evidence="2 3" key="1">
    <citation type="submission" date="2019-03" db="EMBL/GenBank/DDBJ databases">
        <title>Genomic Encyclopedia of Type Strains, Phase IV (KMG-IV): sequencing the most valuable type-strain genomes for metagenomic binning, comparative biology and taxonomic classification.</title>
        <authorList>
            <person name="Goeker M."/>
        </authorList>
    </citation>
    <scope>NUCLEOTIDE SEQUENCE [LARGE SCALE GENOMIC DNA]</scope>
    <source>
        <strain evidence="2 3">DSM 11901</strain>
    </source>
</reference>
<dbReference type="GO" id="GO:0016787">
    <property type="term" value="F:hydrolase activity"/>
    <property type="evidence" value="ECO:0007669"/>
    <property type="project" value="UniProtKB-KW"/>
</dbReference>
<evidence type="ECO:0000259" key="1">
    <source>
        <dbReference type="Pfam" id="PF12146"/>
    </source>
</evidence>
<evidence type="ECO:0000313" key="2">
    <source>
        <dbReference type="EMBL" id="TDP81663.1"/>
    </source>
</evidence>
<accession>A0A4R6R6T3</accession>
<dbReference type="PIRSF" id="PIRSF037442">
    <property type="entry name" value="UCP037442_abhydr"/>
    <property type="match status" value="1"/>
</dbReference>
<dbReference type="Pfam" id="PF12146">
    <property type="entry name" value="Hydrolase_4"/>
    <property type="match status" value="1"/>
</dbReference>
<sequence>MDTLTLHTADGQKLAARCFTPPSGEVRRVVVIATALGVPQMFYWDHARWLAKQGCAVITFDWRGMGLSAPKVLRGYRADLLDWAERDAPAAVDEAVRRFPGVPISWFGHSMGGILFGAIPPHPAIDRAVTIAAGHGHRDWLARPLRYYVGLLWHLAMPWSIRRHGYFAGRRLGAVGDMPAGVALQWRRWALHPDFVVSHSPAVRQAYAQVRTPMTVVMLTDDTLATNDGVRQHHAHYTQAPQTHVRLRPRDHGVRRVGHFDFFRASCGKPLWPQALAWLTGKAT</sequence>
<name>A0A4R6R6T3_9BURK</name>